<organism evidence="2 3">
    <name type="scientific">Cladophialophora immunda</name>
    <dbReference type="NCBI Taxonomy" id="569365"/>
    <lineage>
        <taxon>Eukaryota</taxon>
        <taxon>Fungi</taxon>
        <taxon>Dikarya</taxon>
        <taxon>Ascomycota</taxon>
        <taxon>Pezizomycotina</taxon>
        <taxon>Eurotiomycetes</taxon>
        <taxon>Chaetothyriomycetidae</taxon>
        <taxon>Chaetothyriales</taxon>
        <taxon>Herpotrichiellaceae</taxon>
        <taxon>Cladophialophora</taxon>
    </lineage>
</organism>
<name>A0A0D2CJ61_9EURO</name>
<feature type="compositionally biased region" description="Basic and acidic residues" evidence="1">
    <location>
        <begin position="323"/>
        <end position="342"/>
    </location>
</feature>
<sequence>MDQALGLGLNGVNLAITHQDKVIDPIHRRYKKIRGQVPQPDPDLYDRRTMEEKGLVLRRRRDVASDEEIVEVVRHKGDVLPRRPGRSGQRQRASSMHTGRDIGAGAAAGAGAGALVAHRDRDRDRDNYYDSEGSVPPRSRVRAKSSSGRSRRRRSSSSSSSSSLLSSTEEEKNIRKMQRKKWLTAALASVATIHAASKVYSSIESHDKRMEKVREGKMSPEEAHKQQRASRWQDAAAIGIAALGLKGAVSEWNELSEEHNQHKELLSAKEEHHRKRMERERRKRARERGGYYKGRDGNWYYDGPEPQNSESYRGSHSSGRPAGHYDDDRAIRDSNRARKMYEEDGDFDDYDSRRSRSRRAESRSPSKSADPMKKYRKKPEKTRTTVGNFGADLVEDIMGV</sequence>
<feature type="compositionally biased region" description="Basic and acidic residues" evidence="1">
    <location>
        <begin position="350"/>
        <end position="364"/>
    </location>
</feature>
<evidence type="ECO:0000313" key="2">
    <source>
        <dbReference type="EMBL" id="KIW30145.1"/>
    </source>
</evidence>
<reference evidence="2 3" key="1">
    <citation type="submission" date="2015-01" db="EMBL/GenBank/DDBJ databases">
        <title>The Genome Sequence of Cladophialophora immunda CBS83496.</title>
        <authorList>
            <consortium name="The Broad Institute Genomics Platform"/>
            <person name="Cuomo C."/>
            <person name="de Hoog S."/>
            <person name="Gorbushina A."/>
            <person name="Stielow B."/>
            <person name="Teixiera M."/>
            <person name="Abouelleil A."/>
            <person name="Chapman S.B."/>
            <person name="Priest M."/>
            <person name="Young S.K."/>
            <person name="Wortman J."/>
            <person name="Nusbaum C."/>
            <person name="Birren B."/>
        </authorList>
    </citation>
    <scope>NUCLEOTIDE SEQUENCE [LARGE SCALE GENOMIC DNA]</scope>
    <source>
        <strain evidence="2 3">CBS 83496</strain>
    </source>
</reference>
<dbReference type="Proteomes" id="UP000054466">
    <property type="component" value="Unassembled WGS sequence"/>
</dbReference>
<feature type="compositionally biased region" description="Low complexity" evidence="1">
    <location>
        <begin position="156"/>
        <end position="167"/>
    </location>
</feature>
<evidence type="ECO:0000313" key="3">
    <source>
        <dbReference type="Proteomes" id="UP000054466"/>
    </source>
</evidence>
<feature type="region of interest" description="Disordered" evidence="1">
    <location>
        <begin position="78"/>
        <end position="172"/>
    </location>
</feature>
<dbReference type="OrthoDB" id="5407645at2759"/>
<accession>A0A0D2CJ61</accession>
<evidence type="ECO:0000256" key="1">
    <source>
        <dbReference type="SAM" id="MobiDB-lite"/>
    </source>
</evidence>
<gene>
    <name evidence="2" type="ORF">PV07_05914</name>
</gene>
<feature type="compositionally biased region" description="Polar residues" evidence="1">
    <location>
        <begin position="306"/>
        <end position="318"/>
    </location>
</feature>
<dbReference type="EMBL" id="KN847042">
    <property type="protein sequence ID" value="KIW30145.1"/>
    <property type="molecule type" value="Genomic_DNA"/>
</dbReference>
<dbReference type="AlphaFoldDB" id="A0A0D2CJ61"/>
<proteinExistence type="predicted"/>
<feature type="compositionally biased region" description="Basic residues" evidence="1">
    <location>
        <begin position="272"/>
        <end position="286"/>
    </location>
</feature>
<feature type="compositionally biased region" description="Basic residues" evidence="1">
    <location>
        <begin position="139"/>
        <end position="155"/>
    </location>
</feature>
<feature type="compositionally biased region" description="Basic and acidic residues" evidence="1">
    <location>
        <begin position="287"/>
        <end position="296"/>
    </location>
</feature>
<feature type="compositionally biased region" description="Basic and acidic residues" evidence="1">
    <location>
        <begin position="260"/>
        <end position="271"/>
    </location>
</feature>
<dbReference type="RefSeq" id="XP_016250361.1">
    <property type="nucleotide sequence ID" value="XM_016392842.1"/>
</dbReference>
<keyword evidence="3" id="KW-1185">Reference proteome</keyword>
<feature type="region of interest" description="Disordered" evidence="1">
    <location>
        <begin position="260"/>
        <end position="386"/>
    </location>
</feature>
<dbReference type="GeneID" id="27345108"/>
<feature type="compositionally biased region" description="Basic and acidic residues" evidence="1">
    <location>
        <begin position="117"/>
        <end position="128"/>
    </location>
</feature>
<dbReference type="HOGENOM" id="CLU_748037_0_0_1"/>
<protein>
    <submittedName>
        <fullName evidence="2">Uncharacterized protein</fullName>
    </submittedName>
</protein>
<dbReference type="VEuPathDB" id="FungiDB:PV07_05914"/>